<sequence length="106" mass="11683">MLSAEIGEQSQQTGTLRALLKAYECVGGKFAEEKDLAGSAEIKSDGISDFAIGAVIKSPIEQLKVDKIILEMNNRRHIQELTFLNALNIQMTPKDQFELIGTFGKK</sequence>
<reference evidence="1" key="1">
    <citation type="submission" date="2014-05" db="EMBL/GenBank/DDBJ databases">
        <title>The genome and life-stage specific transcriptomes of Globodera pallida elucidate key aspects of plant parasitism by a cyst nematode.</title>
        <authorList>
            <person name="Cotton J.A."/>
            <person name="Lilley C.J."/>
            <person name="Jones L.M."/>
            <person name="Kikuchi T."/>
            <person name="Reid A.J."/>
            <person name="Thorpe P."/>
            <person name="Tsai I.J."/>
            <person name="Beasley H."/>
            <person name="Blok V."/>
            <person name="Cock P.J.A."/>
            <person name="Van den Akker S.E."/>
            <person name="Holroyd N."/>
            <person name="Hunt M."/>
            <person name="Mantelin S."/>
            <person name="Naghra H."/>
            <person name="Pain A."/>
            <person name="Palomares-Rius J.E."/>
            <person name="Zarowiecki M."/>
            <person name="Berriman M."/>
            <person name="Jones J.T."/>
            <person name="Urwin P.E."/>
        </authorList>
    </citation>
    <scope>NUCLEOTIDE SEQUENCE [LARGE SCALE GENOMIC DNA]</scope>
    <source>
        <strain evidence="1">Lindley</strain>
    </source>
</reference>
<name>A0A183C2Z7_GLOPA</name>
<evidence type="ECO:0000313" key="2">
    <source>
        <dbReference type="WBParaSite" id="GPLIN_000724100"/>
    </source>
</evidence>
<dbReference type="AlphaFoldDB" id="A0A183C2Z7"/>
<proteinExistence type="predicted"/>
<dbReference type="Proteomes" id="UP000050741">
    <property type="component" value="Unassembled WGS sequence"/>
</dbReference>
<protein>
    <submittedName>
        <fullName evidence="2">DUF294_C domain-containing protein</fullName>
    </submittedName>
</protein>
<accession>A0A183C2Z7</accession>
<organism evidence="1 2">
    <name type="scientific">Globodera pallida</name>
    <name type="common">Potato cyst nematode worm</name>
    <name type="synonym">Heterodera pallida</name>
    <dbReference type="NCBI Taxonomy" id="36090"/>
    <lineage>
        <taxon>Eukaryota</taxon>
        <taxon>Metazoa</taxon>
        <taxon>Ecdysozoa</taxon>
        <taxon>Nematoda</taxon>
        <taxon>Chromadorea</taxon>
        <taxon>Rhabditida</taxon>
        <taxon>Tylenchina</taxon>
        <taxon>Tylenchomorpha</taxon>
        <taxon>Tylenchoidea</taxon>
        <taxon>Heteroderidae</taxon>
        <taxon>Heteroderinae</taxon>
        <taxon>Globodera</taxon>
    </lineage>
</organism>
<keyword evidence="1" id="KW-1185">Reference proteome</keyword>
<dbReference type="WBParaSite" id="GPLIN_000724100">
    <property type="protein sequence ID" value="GPLIN_000724100"/>
    <property type="gene ID" value="GPLIN_000724100"/>
</dbReference>
<evidence type="ECO:0000313" key="1">
    <source>
        <dbReference type="Proteomes" id="UP000050741"/>
    </source>
</evidence>
<reference evidence="2" key="2">
    <citation type="submission" date="2016-06" db="UniProtKB">
        <authorList>
            <consortium name="WormBaseParasite"/>
        </authorList>
    </citation>
    <scope>IDENTIFICATION</scope>
</reference>